<feature type="domain" description="MOFRL" evidence="1">
    <location>
        <begin position="262"/>
        <end position="368"/>
    </location>
</feature>
<keyword evidence="3" id="KW-0670">Pyruvate</keyword>
<dbReference type="PANTHER" id="PTHR12227">
    <property type="entry name" value="GLYCERATE KINASE"/>
    <property type="match status" value="1"/>
</dbReference>
<dbReference type="AlphaFoldDB" id="A0A0D6PK04"/>
<dbReference type="InterPro" id="IPR007835">
    <property type="entry name" value="MOFRL"/>
</dbReference>
<dbReference type="EMBL" id="BANC01000150">
    <property type="protein sequence ID" value="GAN82095.1"/>
    <property type="molecule type" value="Genomic_DNA"/>
</dbReference>
<dbReference type="SUPFAM" id="SSF82544">
    <property type="entry name" value="GckA/TtuD-like"/>
    <property type="match status" value="1"/>
</dbReference>
<dbReference type="GO" id="GO:0005737">
    <property type="term" value="C:cytoplasm"/>
    <property type="evidence" value="ECO:0007669"/>
    <property type="project" value="TreeGrafter"/>
</dbReference>
<accession>A0A0D6PK04</accession>
<evidence type="ECO:0000313" key="3">
    <source>
        <dbReference type="EMBL" id="GAN82095.1"/>
    </source>
</evidence>
<evidence type="ECO:0000259" key="1">
    <source>
        <dbReference type="Pfam" id="PF05161"/>
    </source>
</evidence>
<dbReference type="InterPro" id="IPR038614">
    <property type="entry name" value="GK_N_sf"/>
</dbReference>
<dbReference type="Pfam" id="PF13660">
    <property type="entry name" value="DUF4147"/>
    <property type="match status" value="1"/>
</dbReference>
<sequence>MENANYYDPKKYLRGLFQAAINAADPAHCLPPNLPQLGSGRNIVIGAGKAAAAMAAAVEAAWGDADYEGVVVTRYGHAVPTKRIRVLEASHPVPDANGEAAAREILAAVQGLKPEDQVVALISGGASALLTLPAPGLTLQDKILVNKALLASGAPISTMNRIRKALSAVKGGKLAAACAPAKLITLAISDVPGDDPAMIGSGPTSVAGADYRMIATPMMALEAAAREAGMPSEILGDDLEGEAWELGRAHATLALNSKGPKLLLSGGETTVSIGNAKPGRGGRNTEYLLSLAVALEGAPNIYALAGDSDGIDGTEDAAGAVVGPDTLARANAKGLEVAAYLAGHDSYSLFAALEDLVITGPTLTNVNDIRAILIF</sequence>
<dbReference type="PANTHER" id="PTHR12227:SF0">
    <property type="entry name" value="GLYCERATE KINASE"/>
    <property type="match status" value="1"/>
</dbReference>
<dbReference type="RefSeq" id="WP_048880484.1">
    <property type="nucleotide sequence ID" value="NZ_BANC01000150.1"/>
</dbReference>
<evidence type="ECO:0000259" key="2">
    <source>
        <dbReference type="Pfam" id="PF13660"/>
    </source>
</evidence>
<dbReference type="GO" id="GO:0008887">
    <property type="term" value="F:glycerate kinase activity"/>
    <property type="evidence" value="ECO:0007669"/>
    <property type="project" value="InterPro"/>
</dbReference>
<dbReference type="InterPro" id="IPR025286">
    <property type="entry name" value="MOFRL_assoc_dom"/>
</dbReference>
<dbReference type="InterPro" id="IPR039760">
    <property type="entry name" value="MOFRL_protein"/>
</dbReference>
<dbReference type="Gene3D" id="3.40.50.10180">
    <property type="entry name" value="Glycerate kinase, MOFRL-like N-terminal domain"/>
    <property type="match status" value="1"/>
</dbReference>
<organism evidence="3 4">
    <name type="scientific">Acidocella aminolytica 101 = DSM 11237</name>
    <dbReference type="NCBI Taxonomy" id="1120923"/>
    <lineage>
        <taxon>Bacteria</taxon>
        <taxon>Pseudomonadati</taxon>
        <taxon>Pseudomonadota</taxon>
        <taxon>Alphaproteobacteria</taxon>
        <taxon>Acetobacterales</taxon>
        <taxon>Acidocellaceae</taxon>
        <taxon>Acidocella</taxon>
    </lineage>
</organism>
<keyword evidence="4" id="KW-1185">Reference proteome</keyword>
<gene>
    <name evidence="3" type="ORF">Aam_153_007</name>
</gene>
<dbReference type="Pfam" id="PF05161">
    <property type="entry name" value="MOFRL"/>
    <property type="match status" value="1"/>
</dbReference>
<feature type="domain" description="MOFRL-associated" evidence="2">
    <location>
        <begin position="13"/>
        <end position="211"/>
    </location>
</feature>
<protein>
    <submittedName>
        <fullName evidence="3">Hydroxypyruvate reductase</fullName>
    </submittedName>
</protein>
<proteinExistence type="predicted"/>
<comment type="caution">
    <text evidence="3">The sequence shown here is derived from an EMBL/GenBank/DDBJ whole genome shotgun (WGS) entry which is preliminary data.</text>
</comment>
<evidence type="ECO:0000313" key="4">
    <source>
        <dbReference type="Proteomes" id="UP000032668"/>
    </source>
</evidence>
<dbReference type="Proteomes" id="UP000032668">
    <property type="component" value="Unassembled WGS sequence"/>
</dbReference>
<name>A0A0D6PK04_9PROT</name>
<reference evidence="3 4" key="1">
    <citation type="submission" date="2012-11" db="EMBL/GenBank/DDBJ databases">
        <title>Whole genome sequence of Acidocella aminolytica 101 = DSM 11237.</title>
        <authorList>
            <person name="Azuma Y."/>
            <person name="Higashiura N."/>
            <person name="Hirakawa H."/>
            <person name="Matsushita K."/>
        </authorList>
    </citation>
    <scope>NUCLEOTIDE SEQUENCE [LARGE SCALE GENOMIC DNA]</scope>
    <source>
        <strain evidence="4">101 / DSM 11237</strain>
    </source>
</reference>
<dbReference type="STRING" id="1120923.SAMN02746095_01108"/>